<proteinExistence type="predicted"/>
<dbReference type="EMBL" id="KV936408">
    <property type="protein sequence ID" value="PIO30713.1"/>
    <property type="molecule type" value="Genomic_DNA"/>
</dbReference>
<evidence type="ECO:0000313" key="1">
    <source>
        <dbReference type="EMBL" id="PIO30713.1"/>
    </source>
</evidence>
<keyword evidence="2" id="KW-1185">Reference proteome</keyword>
<dbReference type="AlphaFoldDB" id="A0A2G9RU67"/>
<name>A0A2G9RU67_AQUCT</name>
<organism evidence="1 2">
    <name type="scientific">Aquarana catesbeiana</name>
    <name type="common">American bullfrog</name>
    <name type="synonym">Rana catesbeiana</name>
    <dbReference type="NCBI Taxonomy" id="8400"/>
    <lineage>
        <taxon>Eukaryota</taxon>
        <taxon>Metazoa</taxon>
        <taxon>Chordata</taxon>
        <taxon>Craniata</taxon>
        <taxon>Vertebrata</taxon>
        <taxon>Euteleostomi</taxon>
        <taxon>Amphibia</taxon>
        <taxon>Batrachia</taxon>
        <taxon>Anura</taxon>
        <taxon>Neobatrachia</taxon>
        <taxon>Ranoidea</taxon>
        <taxon>Ranidae</taxon>
        <taxon>Aquarana</taxon>
    </lineage>
</organism>
<dbReference type="OrthoDB" id="10590671at2759"/>
<accession>A0A2G9RU67</accession>
<feature type="non-terminal residue" evidence="1">
    <location>
        <position position="1"/>
    </location>
</feature>
<dbReference type="Proteomes" id="UP000228934">
    <property type="component" value="Unassembled WGS sequence"/>
</dbReference>
<reference evidence="2" key="1">
    <citation type="journal article" date="2017" name="Nat. Commun.">
        <title>The North American bullfrog draft genome provides insight into hormonal regulation of long noncoding RNA.</title>
        <authorList>
            <person name="Hammond S.A."/>
            <person name="Warren R.L."/>
            <person name="Vandervalk B.P."/>
            <person name="Kucuk E."/>
            <person name="Khan H."/>
            <person name="Gibb E.A."/>
            <person name="Pandoh P."/>
            <person name="Kirk H."/>
            <person name="Zhao Y."/>
            <person name="Jones M."/>
            <person name="Mungall A.J."/>
            <person name="Coope R."/>
            <person name="Pleasance S."/>
            <person name="Moore R.A."/>
            <person name="Holt R.A."/>
            <person name="Round J.M."/>
            <person name="Ohora S."/>
            <person name="Walle B.V."/>
            <person name="Veldhoen N."/>
            <person name="Helbing C.C."/>
            <person name="Birol I."/>
        </authorList>
    </citation>
    <scope>NUCLEOTIDE SEQUENCE [LARGE SCALE GENOMIC DNA]</scope>
</reference>
<gene>
    <name evidence="1" type="ORF">AB205_0020070</name>
</gene>
<evidence type="ECO:0000313" key="2">
    <source>
        <dbReference type="Proteomes" id="UP000228934"/>
    </source>
</evidence>
<sequence>ILDGDGEPLCPLGDVPQDSLLQVFQTSPEISKQDSDSLGVTSFFFFCFPPVFLQTLNSFLRLLSLCQKFLQNIPERLLLLLRSLIQTIRRLLSAFRTGISSRPLLCIQHTINTDPAEVVTTFQGYRIGINVQTDGTFQLSSQITRRHR</sequence>
<protein>
    <submittedName>
        <fullName evidence="1">Uncharacterized protein</fullName>
    </submittedName>
</protein>